<proteinExistence type="predicted"/>
<accession>A0A2V4UE13</accession>
<sequence length="118" mass="11762">MKLKLLALAGIMTATMGLTACDSSKENAAEDLSDASEEVQDASAELDEAAAEGEVTADADAAVAGAEADIADAQAATATDEMDAEVPVDGEATTSMDVASETPAVDAADEVVVEEPAQ</sequence>
<evidence type="ECO:0000313" key="4">
    <source>
        <dbReference type="Proteomes" id="UP000247746"/>
    </source>
</evidence>
<evidence type="ECO:0000256" key="1">
    <source>
        <dbReference type="SAM" id="MobiDB-lite"/>
    </source>
</evidence>
<feature type="region of interest" description="Disordered" evidence="1">
    <location>
        <begin position="90"/>
        <end position="109"/>
    </location>
</feature>
<dbReference type="OrthoDB" id="6660690at2"/>
<dbReference type="PROSITE" id="PS51257">
    <property type="entry name" value="PROKAR_LIPOPROTEIN"/>
    <property type="match status" value="1"/>
</dbReference>
<dbReference type="RefSeq" id="WP_110923572.1">
    <property type="nucleotide sequence ID" value="NZ_CAJGZD010000008.1"/>
</dbReference>
<organism evidence="3 4">
    <name type="scientific">Psychrobacter fozii</name>
    <dbReference type="NCBI Taxonomy" id="198480"/>
    <lineage>
        <taxon>Bacteria</taxon>
        <taxon>Pseudomonadati</taxon>
        <taxon>Pseudomonadota</taxon>
        <taxon>Gammaproteobacteria</taxon>
        <taxon>Moraxellales</taxon>
        <taxon>Moraxellaceae</taxon>
        <taxon>Psychrobacter</taxon>
    </lineage>
</organism>
<keyword evidence="2" id="KW-0732">Signal</keyword>
<dbReference type="EMBL" id="QJSU01000007">
    <property type="protein sequence ID" value="PYE38413.1"/>
    <property type="molecule type" value="Genomic_DNA"/>
</dbReference>
<reference evidence="3 4" key="1">
    <citation type="submission" date="2018-06" db="EMBL/GenBank/DDBJ databases">
        <title>Genomic Encyclopedia of Type Strains, Phase III (KMG-III): the genomes of soil and plant-associated and newly described type strains.</title>
        <authorList>
            <person name="Whitman W."/>
        </authorList>
    </citation>
    <scope>NUCLEOTIDE SEQUENCE [LARGE SCALE GENOMIC DNA]</scope>
    <source>
        <strain evidence="3 4">CECT 5889</strain>
    </source>
</reference>
<dbReference type="AlphaFoldDB" id="A0A2V4UE13"/>
<comment type="caution">
    <text evidence="3">The sequence shown here is derived from an EMBL/GenBank/DDBJ whole genome shotgun (WGS) entry which is preliminary data.</text>
</comment>
<keyword evidence="4" id="KW-1185">Reference proteome</keyword>
<feature type="compositionally biased region" description="Acidic residues" evidence="1">
    <location>
        <begin position="29"/>
        <end position="47"/>
    </location>
</feature>
<feature type="region of interest" description="Disordered" evidence="1">
    <location>
        <begin position="28"/>
        <end position="47"/>
    </location>
</feature>
<evidence type="ECO:0000256" key="2">
    <source>
        <dbReference type="SAM" id="SignalP"/>
    </source>
</evidence>
<evidence type="ECO:0000313" key="3">
    <source>
        <dbReference type="EMBL" id="PYE38413.1"/>
    </source>
</evidence>
<feature type="signal peptide" evidence="2">
    <location>
        <begin position="1"/>
        <end position="20"/>
    </location>
</feature>
<name>A0A2V4UE13_9GAMM</name>
<gene>
    <name evidence="3" type="ORF">DFP82_10735</name>
</gene>
<dbReference type="Proteomes" id="UP000247746">
    <property type="component" value="Unassembled WGS sequence"/>
</dbReference>
<feature type="chain" id="PRO_5016167586" evidence="2">
    <location>
        <begin position="21"/>
        <end position="118"/>
    </location>
</feature>
<protein>
    <submittedName>
        <fullName evidence="3">Uncharacterized protein</fullName>
    </submittedName>
</protein>